<dbReference type="InParanoid" id="A0A158NJJ5"/>
<dbReference type="Proteomes" id="UP000005205">
    <property type="component" value="Unassembled WGS sequence"/>
</dbReference>
<reference evidence="3" key="1">
    <citation type="journal article" date="2011" name="PLoS Genet.">
        <title>The genome sequence of the leaf-cutter ant Atta cephalotes reveals insights into its obligate symbiotic lifestyle.</title>
        <authorList>
            <person name="Suen G."/>
            <person name="Teiling C."/>
            <person name="Li L."/>
            <person name="Holt C."/>
            <person name="Abouheif E."/>
            <person name="Bornberg-Bauer E."/>
            <person name="Bouffard P."/>
            <person name="Caldera E.J."/>
            <person name="Cash E."/>
            <person name="Cavanaugh A."/>
            <person name="Denas O."/>
            <person name="Elhaik E."/>
            <person name="Fave M.J."/>
            <person name="Gadau J."/>
            <person name="Gibson J.D."/>
            <person name="Graur D."/>
            <person name="Grubbs K.J."/>
            <person name="Hagen D.E."/>
            <person name="Harkins T.T."/>
            <person name="Helmkampf M."/>
            <person name="Hu H."/>
            <person name="Johnson B.R."/>
            <person name="Kim J."/>
            <person name="Marsh S.E."/>
            <person name="Moeller J.A."/>
            <person name="Munoz-Torres M.C."/>
            <person name="Murphy M.C."/>
            <person name="Naughton M.C."/>
            <person name="Nigam S."/>
            <person name="Overson R."/>
            <person name="Rajakumar R."/>
            <person name="Reese J.T."/>
            <person name="Scott J.J."/>
            <person name="Smith C.R."/>
            <person name="Tao S."/>
            <person name="Tsutsui N.D."/>
            <person name="Viljakainen L."/>
            <person name="Wissler L."/>
            <person name="Yandell M.D."/>
            <person name="Zimmer F."/>
            <person name="Taylor J."/>
            <person name="Slater S.C."/>
            <person name="Clifton S.W."/>
            <person name="Warren W.C."/>
            <person name="Elsik C.G."/>
            <person name="Smith C.D."/>
            <person name="Weinstock G.M."/>
            <person name="Gerardo N.M."/>
            <person name="Currie C.R."/>
        </authorList>
    </citation>
    <scope>NUCLEOTIDE SEQUENCE [LARGE SCALE GENOMIC DNA]</scope>
</reference>
<keyword evidence="3" id="KW-1185">Reference proteome</keyword>
<evidence type="ECO:0000313" key="3">
    <source>
        <dbReference type="Proteomes" id="UP000005205"/>
    </source>
</evidence>
<dbReference type="EMBL" id="ADTU01017959">
    <property type="status" value="NOT_ANNOTATED_CDS"/>
    <property type="molecule type" value="Genomic_DNA"/>
</dbReference>
<dbReference type="OrthoDB" id="7543498at2759"/>
<protein>
    <submittedName>
        <fullName evidence="2">Uncharacterized protein</fullName>
    </submittedName>
</protein>
<dbReference type="AlphaFoldDB" id="A0A158NJJ5"/>
<sequence length="129" mass="14038">MQGEGGYIRKYTKSPRSAWFGRLFTMTATTTTTTMTRRARTRRAEAPLRLCFVSQVSTTGPTNSCPDPAGYHDEAGPIRRERPWRVCTRQGGSDSTNRHEGTASTARSVSERGPTGPNLTGGAPMLPSC</sequence>
<reference evidence="2" key="2">
    <citation type="submission" date="2016-04" db="UniProtKB">
        <authorList>
            <consortium name="EnsemblMetazoa"/>
        </authorList>
    </citation>
    <scope>IDENTIFICATION</scope>
</reference>
<feature type="compositionally biased region" description="Basic and acidic residues" evidence="1">
    <location>
        <begin position="70"/>
        <end position="84"/>
    </location>
</feature>
<dbReference type="EnsemblMetazoa" id="XM_012202313.1">
    <property type="protein sequence ID" value="XP_012057703.1"/>
    <property type="gene ID" value="LOC105620836"/>
</dbReference>
<evidence type="ECO:0000256" key="1">
    <source>
        <dbReference type="SAM" id="MobiDB-lite"/>
    </source>
</evidence>
<feature type="region of interest" description="Disordered" evidence="1">
    <location>
        <begin position="57"/>
        <end position="129"/>
    </location>
</feature>
<gene>
    <name evidence="2" type="primary">105620836</name>
</gene>
<name>A0A158NJJ5_ATTCE</name>
<dbReference type="KEGG" id="acep:105620836"/>
<organism evidence="2 3">
    <name type="scientific">Atta cephalotes</name>
    <name type="common">Leafcutter ant</name>
    <dbReference type="NCBI Taxonomy" id="12957"/>
    <lineage>
        <taxon>Eukaryota</taxon>
        <taxon>Metazoa</taxon>
        <taxon>Ecdysozoa</taxon>
        <taxon>Arthropoda</taxon>
        <taxon>Hexapoda</taxon>
        <taxon>Insecta</taxon>
        <taxon>Pterygota</taxon>
        <taxon>Neoptera</taxon>
        <taxon>Endopterygota</taxon>
        <taxon>Hymenoptera</taxon>
        <taxon>Apocrita</taxon>
        <taxon>Aculeata</taxon>
        <taxon>Formicoidea</taxon>
        <taxon>Formicidae</taxon>
        <taxon>Myrmicinae</taxon>
        <taxon>Atta</taxon>
    </lineage>
</organism>
<accession>A0A158NJJ5</accession>
<evidence type="ECO:0000313" key="2">
    <source>
        <dbReference type="EnsemblMetazoa" id="XP_012057703.1"/>
    </source>
</evidence>
<proteinExistence type="predicted"/>